<evidence type="ECO:0000313" key="3">
    <source>
        <dbReference type="Proteomes" id="UP000250043"/>
    </source>
</evidence>
<evidence type="ECO:0000313" key="2">
    <source>
        <dbReference type="EMBL" id="OCH89702.1"/>
    </source>
</evidence>
<accession>A0A8E2AX36</accession>
<organism evidence="2 3">
    <name type="scientific">Obba rivulosa</name>
    <dbReference type="NCBI Taxonomy" id="1052685"/>
    <lineage>
        <taxon>Eukaryota</taxon>
        <taxon>Fungi</taxon>
        <taxon>Dikarya</taxon>
        <taxon>Basidiomycota</taxon>
        <taxon>Agaricomycotina</taxon>
        <taxon>Agaricomycetes</taxon>
        <taxon>Polyporales</taxon>
        <taxon>Gelatoporiaceae</taxon>
        <taxon>Obba</taxon>
    </lineage>
</organism>
<evidence type="ECO:0000256" key="1">
    <source>
        <dbReference type="SAM" id="MobiDB-lite"/>
    </source>
</evidence>
<proteinExistence type="predicted"/>
<gene>
    <name evidence="2" type="ORF">OBBRIDRAFT_826411</name>
</gene>
<protein>
    <submittedName>
        <fullName evidence="2">Uncharacterized protein</fullName>
    </submittedName>
</protein>
<feature type="region of interest" description="Disordered" evidence="1">
    <location>
        <begin position="1"/>
        <end position="20"/>
    </location>
</feature>
<dbReference type="Proteomes" id="UP000250043">
    <property type="component" value="Unassembled WGS sequence"/>
</dbReference>
<name>A0A8E2AX36_9APHY</name>
<reference evidence="2 3" key="1">
    <citation type="submission" date="2016-07" db="EMBL/GenBank/DDBJ databases">
        <title>Draft genome of the white-rot fungus Obba rivulosa 3A-2.</title>
        <authorList>
            <consortium name="DOE Joint Genome Institute"/>
            <person name="Miettinen O."/>
            <person name="Riley R."/>
            <person name="Acob R."/>
            <person name="Barry K."/>
            <person name="Cullen D."/>
            <person name="De Vries R."/>
            <person name="Hainaut M."/>
            <person name="Hatakka A."/>
            <person name="Henrissat B."/>
            <person name="Hilden K."/>
            <person name="Kuo R."/>
            <person name="Labutti K."/>
            <person name="Lipzen A."/>
            <person name="Makela M.R."/>
            <person name="Sandor L."/>
            <person name="Spatafora J.W."/>
            <person name="Grigoriev I.V."/>
            <person name="Hibbett D.S."/>
        </authorList>
    </citation>
    <scope>NUCLEOTIDE SEQUENCE [LARGE SCALE GENOMIC DNA]</scope>
    <source>
        <strain evidence="2 3">3A-2</strain>
    </source>
</reference>
<keyword evidence="3" id="KW-1185">Reference proteome</keyword>
<feature type="compositionally biased region" description="Basic and acidic residues" evidence="1">
    <location>
        <begin position="91"/>
        <end position="111"/>
    </location>
</feature>
<dbReference type="EMBL" id="KV722421">
    <property type="protein sequence ID" value="OCH89702.1"/>
    <property type="molecule type" value="Genomic_DNA"/>
</dbReference>
<sequence>MCKEEVTIKSTPRCGRQQQVDLGLRPLWNGMHEKESNQEGNANRGAATGGHRILRGAEEEEVGTESGVREGNYTSEDVRQPARGEKRKKHTEREDDISRRTPRRVTTDAEHTRRRTRGLRVREMRVANAKRKRSVGETQHTE</sequence>
<feature type="region of interest" description="Disordered" evidence="1">
    <location>
        <begin position="26"/>
        <end position="142"/>
    </location>
</feature>
<dbReference type="AlphaFoldDB" id="A0A8E2AX36"/>